<keyword evidence="7" id="KW-0012">Acyltransferase</keyword>
<keyword evidence="3 7" id="KW-1003">Cell membrane</keyword>
<evidence type="ECO:0000256" key="7">
    <source>
        <dbReference type="PIRNR" id="PIRNR016636"/>
    </source>
</evidence>
<dbReference type="InterPro" id="IPR051085">
    <property type="entry name" value="MB_O-acyltransferase"/>
</dbReference>
<evidence type="ECO:0000256" key="1">
    <source>
        <dbReference type="ARBA" id="ARBA00004651"/>
    </source>
</evidence>
<keyword evidence="6 7" id="KW-0472">Membrane</keyword>
<dbReference type="Proteomes" id="UP000469424">
    <property type="component" value="Unassembled WGS sequence"/>
</dbReference>
<accession>A0A6N7X4A6</accession>
<dbReference type="GO" id="GO:0005886">
    <property type="term" value="C:plasma membrane"/>
    <property type="evidence" value="ECO:0007669"/>
    <property type="project" value="UniProtKB-SubCell"/>
</dbReference>
<protein>
    <submittedName>
        <fullName evidence="9">MBOAT family protein</fullName>
    </submittedName>
</protein>
<evidence type="ECO:0000256" key="3">
    <source>
        <dbReference type="ARBA" id="ARBA00022475"/>
    </source>
</evidence>
<dbReference type="AlphaFoldDB" id="A0A6N7X4A6"/>
<evidence type="ECO:0000256" key="8">
    <source>
        <dbReference type="SAM" id="Phobius"/>
    </source>
</evidence>
<evidence type="ECO:0000256" key="6">
    <source>
        <dbReference type="ARBA" id="ARBA00023136"/>
    </source>
</evidence>
<feature type="transmembrane region" description="Helical" evidence="8">
    <location>
        <begin position="458"/>
        <end position="477"/>
    </location>
</feature>
<evidence type="ECO:0000313" key="10">
    <source>
        <dbReference type="Proteomes" id="UP000469424"/>
    </source>
</evidence>
<keyword evidence="7" id="KW-0808">Transferase</keyword>
<feature type="transmembrane region" description="Helical" evidence="8">
    <location>
        <begin position="147"/>
        <end position="167"/>
    </location>
</feature>
<keyword evidence="10" id="KW-1185">Reference proteome</keyword>
<dbReference type="EMBL" id="VUNA01000005">
    <property type="protein sequence ID" value="MST70457.1"/>
    <property type="molecule type" value="Genomic_DNA"/>
</dbReference>
<feature type="transmembrane region" description="Helical" evidence="8">
    <location>
        <begin position="79"/>
        <end position="97"/>
    </location>
</feature>
<proteinExistence type="inferred from homology"/>
<name>A0A6N7X4A6_9FIRM</name>
<comment type="subcellular location">
    <subcellularLocation>
        <location evidence="1">Cell membrane</location>
        <topology evidence="1">Multi-pass membrane protein</topology>
    </subcellularLocation>
</comment>
<feature type="transmembrane region" description="Helical" evidence="8">
    <location>
        <begin position="50"/>
        <end position="67"/>
    </location>
</feature>
<dbReference type="RefSeq" id="WP_154554022.1">
    <property type="nucleotide sequence ID" value="NZ_VUNA01000005.1"/>
</dbReference>
<dbReference type="Pfam" id="PF03062">
    <property type="entry name" value="MBOAT"/>
    <property type="match status" value="1"/>
</dbReference>
<dbReference type="InterPro" id="IPR024194">
    <property type="entry name" value="Ac/AlaTfrase_AlgI/DltB"/>
</dbReference>
<organism evidence="9 10">
    <name type="scientific">Mogibacterium kristiansenii</name>
    <dbReference type="NCBI Taxonomy" id="2606708"/>
    <lineage>
        <taxon>Bacteria</taxon>
        <taxon>Bacillati</taxon>
        <taxon>Bacillota</taxon>
        <taxon>Clostridia</taxon>
        <taxon>Peptostreptococcales</taxon>
        <taxon>Anaerovoracaceae</taxon>
        <taxon>Mogibacterium</taxon>
    </lineage>
</organism>
<dbReference type="PANTHER" id="PTHR13285:SF18">
    <property type="entry name" value="PROTEIN-CYSTEINE N-PALMITOYLTRANSFERASE RASP"/>
    <property type="match status" value="1"/>
</dbReference>
<evidence type="ECO:0000313" key="9">
    <source>
        <dbReference type="EMBL" id="MST70457.1"/>
    </source>
</evidence>
<comment type="similarity">
    <text evidence="2 7">Belongs to the membrane-bound acyltransferase family.</text>
</comment>
<feature type="transmembrane region" description="Helical" evidence="8">
    <location>
        <begin position="321"/>
        <end position="347"/>
    </location>
</feature>
<evidence type="ECO:0000256" key="2">
    <source>
        <dbReference type="ARBA" id="ARBA00010323"/>
    </source>
</evidence>
<keyword evidence="4 8" id="KW-0812">Transmembrane</keyword>
<dbReference type="InterPro" id="IPR028362">
    <property type="entry name" value="AlgI"/>
</dbReference>
<keyword evidence="5 8" id="KW-1133">Transmembrane helix</keyword>
<dbReference type="GO" id="GO:0042121">
    <property type="term" value="P:alginic acid biosynthetic process"/>
    <property type="evidence" value="ECO:0007669"/>
    <property type="project" value="InterPro"/>
</dbReference>
<dbReference type="PANTHER" id="PTHR13285">
    <property type="entry name" value="ACYLTRANSFERASE"/>
    <property type="match status" value="1"/>
</dbReference>
<evidence type="ECO:0000256" key="5">
    <source>
        <dbReference type="ARBA" id="ARBA00022989"/>
    </source>
</evidence>
<feature type="transmembrane region" description="Helical" evidence="8">
    <location>
        <begin position="117"/>
        <end position="135"/>
    </location>
</feature>
<dbReference type="PIRSF" id="PIRSF016636">
    <property type="entry name" value="AlgI_DltB"/>
    <property type="match status" value="1"/>
</dbReference>
<feature type="transmembrane region" description="Helical" evidence="8">
    <location>
        <begin position="420"/>
        <end position="437"/>
    </location>
</feature>
<feature type="transmembrane region" description="Helical" evidence="8">
    <location>
        <begin position="6"/>
        <end position="23"/>
    </location>
</feature>
<sequence length="485" mass="55990">MLFSSNVFIFVYLPVVLFVNYALKFNRRAQNIFLCLASLLFYAWGEPRFVLVMMASILVNWFFGLLVGKLKENKNVRWLIALDVFINLAIIFIYKYLAFTVKNLNLVLHAHWKVPEIALPIGISFFTFQAISYVIDVYRGRGEAQKNLLNVGLYISFFPQLIAGPIVRYETIADQINNRKENLQDFSDGVVRFIIGLGKKVLLANNMALIADHAFGFGNGTVQWFGADMPLTAGMAWLGALAYTFQIYFDFSGYSDMAIGLGKMFGFHFDENFNYPYVSRSITEFWRRWHISLSSWFRDYVYIPLGGNRVKTEARHIFNLFVVWLLTGIWHGANWTFILWGLTYFVLLVTEKKLGLHKEAKYRWMNPLKYIATMFFVIMEWVLFRADSLGDAVHYMSCMFGADGWGLSAPGIFYLTQYRYFWLAAIVGSLPLVPWIGKRLKQEDVSAKRKWAADVISGVFIVSILLVSVSYIVIGSYNPFIYFNF</sequence>
<dbReference type="GO" id="GO:0016746">
    <property type="term" value="F:acyltransferase activity"/>
    <property type="evidence" value="ECO:0007669"/>
    <property type="project" value="UniProtKB-KW"/>
</dbReference>
<feature type="transmembrane region" description="Helical" evidence="8">
    <location>
        <begin position="368"/>
        <end position="386"/>
    </location>
</feature>
<dbReference type="PIRSF" id="PIRSF500217">
    <property type="entry name" value="AlgI"/>
    <property type="match status" value="1"/>
</dbReference>
<reference evidence="9 10" key="1">
    <citation type="submission" date="2019-08" db="EMBL/GenBank/DDBJ databases">
        <title>In-depth cultivation of the pig gut microbiome towards novel bacterial diversity and tailored functional studies.</title>
        <authorList>
            <person name="Wylensek D."/>
            <person name="Hitch T.C.A."/>
            <person name="Clavel T."/>
        </authorList>
    </citation>
    <scope>NUCLEOTIDE SEQUENCE [LARGE SCALE GENOMIC DNA]</scope>
    <source>
        <strain evidence="9 10">WCA-MUC-591-APC-4B</strain>
    </source>
</reference>
<evidence type="ECO:0000256" key="4">
    <source>
        <dbReference type="ARBA" id="ARBA00022692"/>
    </source>
</evidence>
<comment type="caution">
    <text evidence="9">The sequence shown here is derived from an EMBL/GenBank/DDBJ whole genome shotgun (WGS) entry which is preliminary data.</text>
</comment>
<dbReference type="InterPro" id="IPR004299">
    <property type="entry name" value="MBOAT_fam"/>
</dbReference>
<gene>
    <name evidence="9" type="ORF">FYJ65_03735</name>
</gene>